<protein>
    <submittedName>
        <fullName evidence="1">Uncharacterized protein</fullName>
    </submittedName>
</protein>
<proteinExistence type="predicted"/>
<organism evidence="1 2">
    <name type="scientific">Cuscuta epithymum</name>
    <dbReference type="NCBI Taxonomy" id="186058"/>
    <lineage>
        <taxon>Eukaryota</taxon>
        <taxon>Viridiplantae</taxon>
        <taxon>Streptophyta</taxon>
        <taxon>Embryophyta</taxon>
        <taxon>Tracheophyta</taxon>
        <taxon>Spermatophyta</taxon>
        <taxon>Magnoliopsida</taxon>
        <taxon>eudicotyledons</taxon>
        <taxon>Gunneridae</taxon>
        <taxon>Pentapetalae</taxon>
        <taxon>asterids</taxon>
        <taxon>lamiids</taxon>
        <taxon>Solanales</taxon>
        <taxon>Convolvulaceae</taxon>
        <taxon>Cuscuteae</taxon>
        <taxon>Cuscuta</taxon>
        <taxon>Cuscuta subgen. Cuscuta</taxon>
    </lineage>
</organism>
<accession>A0AAV0E7I7</accession>
<evidence type="ECO:0000313" key="2">
    <source>
        <dbReference type="Proteomes" id="UP001152523"/>
    </source>
</evidence>
<sequence>MTEKVACGIRNTIGSFIVVDERTLGGVWRSILRIRVTMNIKKAIVRRLHIRKEGVTGFGQSLNMSVFQSSASFVEFWDILIVFVHPILTPDLG</sequence>
<dbReference type="AlphaFoldDB" id="A0AAV0E7I7"/>
<evidence type="ECO:0000313" key="1">
    <source>
        <dbReference type="EMBL" id="CAH9115457.1"/>
    </source>
</evidence>
<dbReference type="Proteomes" id="UP001152523">
    <property type="component" value="Unassembled WGS sequence"/>
</dbReference>
<name>A0AAV0E7I7_9ASTE</name>
<comment type="caution">
    <text evidence="1">The sequence shown here is derived from an EMBL/GenBank/DDBJ whole genome shotgun (WGS) entry which is preliminary data.</text>
</comment>
<dbReference type="EMBL" id="CAMAPF010000245">
    <property type="protein sequence ID" value="CAH9115457.1"/>
    <property type="molecule type" value="Genomic_DNA"/>
</dbReference>
<reference evidence="1" key="1">
    <citation type="submission" date="2022-07" db="EMBL/GenBank/DDBJ databases">
        <authorList>
            <person name="Macas J."/>
            <person name="Novak P."/>
            <person name="Neumann P."/>
        </authorList>
    </citation>
    <scope>NUCLEOTIDE SEQUENCE</scope>
</reference>
<keyword evidence="2" id="KW-1185">Reference proteome</keyword>
<gene>
    <name evidence="1" type="ORF">CEPIT_LOCUS21091</name>
</gene>